<organism evidence="2 3">
    <name type="scientific">Mucilaginibacter litoreus</name>
    <dbReference type="NCBI Taxonomy" id="1048221"/>
    <lineage>
        <taxon>Bacteria</taxon>
        <taxon>Pseudomonadati</taxon>
        <taxon>Bacteroidota</taxon>
        <taxon>Sphingobacteriia</taxon>
        <taxon>Sphingobacteriales</taxon>
        <taxon>Sphingobacteriaceae</taxon>
        <taxon>Mucilaginibacter</taxon>
    </lineage>
</organism>
<protein>
    <submittedName>
        <fullName evidence="2">DUF4199 domain-containing protein</fullName>
    </submittedName>
</protein>
<reference evidence="3" key="1">
    <citation type="journal article" date="2019" name="Int. J. Syst. Evol. Microbiol.">
        <title>The Global Catalogue of Microorganisms (GCM) 10K type strain sequencing project: providing services to taxonomists for standard genome sequencing and annotation.</title>
        <authorList>
            <consortium name="The Broad Institute Genomics Platform"/>
            <consortium name="The Broad Institute Genome Sequencing Center for Infectious Disease"/>
            <person name="Wu L."/>
            <person name="Ma J."/>
        </authorList>
    </citation>
    <scope>NUCLEOTIDE SEQUENCE [LARGE SCALE GENOMIC DNA]</scope>
    <source>
        <strain evidence="3">CCUG 61484</strain>
    </source>
</reference>
<feature type="transmembrane region" description="Helical" evidence="1">
    <location>
        <begin position="37"/>
        <end position="55"/>
    </location>
</feature>
<proteinExistence type="predicted"/>
<name>A0ABW3ATI6_9SPHI</name>
<comment type="caution">
    <text evidence="2">The sequence shown here is derived from an EMBL/GenBank/DDBJ whole genome shotgun (WGS) entry which is preliminary data.</text>
</comment>
<dbReference type="RefSeq" id="WP_377114142.1">
    <property type="nucleotide sequence ID" value="NZ_JBHTHZ010000005.1"/>
</dbReference>
<sequence length="179" mass="20258">MKKQVFIYGAIAGCIVTAWMLYNAVKCYGSGSYDGSMLLGYASMILAFAFIFVAVKKYRVQHNDVISFGKAFKIGILISLIASTIYVAAWLIYYYFFIPDFMNRYTAHQISELNQSHLPAKELAEKKEFINSMKQWYNSIFGVILLTYMEILPVGIIVSLITALILKRKQSDGSNLVVN</sequence>
<dbReference type="InterPro" id="IPR025250">
    <property type="entry name" value="DUF4199"/>
</dbReference>
<evidence type="ECO:0000313" key="3">
    <source>
        <dbReference type="Proteomes" id="UP001597010"/>
    </source>
</evidence>
<feature type="transmembrane region" description="Helical" evidence="1">
    <location>
        <begin position="76"/>
        <end position="96"/>
    </location>
</feature>
<feature type="transmembrane region" description="Helical" evidence="1">
    <location>
        <begin position="140"/>
        <end position="166"/>
    </location>
</feature>
<feature type="transmembrane region" description="Helical" evidence="1">
    <location>
        <begin position="5"/>
        <end position="25"/>
    </location>
</feature>
<evidence type="ECO:0000313" key="2">
    <source>
        <dbReference type="EMBL" id="MFD0793806.1"/>
    </source>
</evidence>
<dbReference type="EMBL" id="JBHTHZ010000005">
    <property type="protein sequence ID" value="MFD0793806.1"/>
    <property type="molecule type" value="Genomic_DNA"/>
</dbReference>
<keyword evidence="1" id="KW-0472">Membrane</keyword>
<dbReference type="Pfam" id="PF13858">
    <property type="entry name" value="DUF4199"/>
    <property type="match status" value="1"/>
</dbReference>
<evidence type="ECO:0000256" key="1">
    <source>
        <dbReference type="SAM" id="Phobius"/>
    </source>
</evidence>
<keyword evidence="3" id="KW-1185">Reference proteome</keyword>
<keyword evidence="1" id="KW-1133">Transmembrane helix</keyword>
<gene>
    <name evidence="2" type="ORF">ACFQZX_09260</name>
</gene>
<keyword evidence="1" id="KW-0812">Transmembrane</keyword>
<dbReference type="Proteomes" id="UP001597010">
    <property type="component" value="Unassembled WGS sequence"/>
</dbReference>
<accession>A0ABW3ATI6</accession>